<comment type="similarity">
    <text evidence="1">Belongs to the bacterial solute-binding protein 8 family.</text>
</comment>
<feature type="chain" id="PRO_5039651011" evidence="3">
    <location>
        <begin position="21"/>
        <end position="390"/>
    </location>
</feature>
<comment type="caution">
    <text evidence="5">The sequence shown here is derived from an EMBL/GenBank/DDBJ whole genome shotgun (WGS) entry which is preliminary data.</text>
</comment>
<dbReference type="AlphaFoldDB" id="A0A371JGI1"/>
<evidence type="ECO:0000313" key="6">
    <source>
        <dbReference type="Proteomes" id="UP000216411"/>
    </source>
</evidence>
<dbReference type="Gene3D" id="3.40.50.1980">
    <property type="entry name" value="Nitrogenase molybdenum iron protein domain"/>
    <property type="match status" value="2"/>
</dbReference>
<dbReference type="PANTHER" id="PTHR30535:SF34">
    <property type="entry name" value="MOLYBDATE-BINDING PROTEIN MOLA"/>
    <property type="match status" value="1"/>
</dbReference>
<evidence type="ECO:0000256" key="3">
    <source>
        <dbReference type="SAM" id="SignalP"/>
    </source>
</evidence>
<sequence length="390" mass="43392">MKRKKLHLVFVIVISLSLLFGCTKKSDSETKESTKETSETQDSEAQTAKETKETASEETKQTKTNLSDTVTFVDSAGREVEVPEEITRIAPSGTMAQIVTFALAPDELVGLSGKWATDANLILEQKYLDLPVFGQFYGSGDLNKEAIAAANPQVIIDIGEYKDSIVEDMDTIMQQLGIPTIFIEATTEGTGDAYRMLGKLLNKEEEAEEIAAYCDDVYSKTKTVMESIGDDKKTLAYCLGDTGLNVIAEGSFHAEVINLLAKNVAVVEEPSAKGSGNEISMEQLMMWNPDYIIFAPGSIYESVGEDSAWQGLSAIKNGNYCEAPSIPYNWLGFPPSVNRYIGMIWMSELLYPEQFDYNLFEETARYYKMFYHCDLSEEVFNQITQNAKFK</sequence>
<dbReference type="EMBL" id="NOKA02000009">
    <property type="protein sequence ID" value="RDY31835.1"/>
    <property type="molecule type" value="Genomic_DNA"/>
</dbReference>
<dbReference type="PROSITE" id="PS50983">
    <property type="entry name" value="FE_B12_PBP"/>
    <property type="match status" value="1"/>
</dbReference>
<reference evidence="5 6" key="1">
    <citation type="journal article" date="2017" name="Genome Announc.">
        <title>Draft Genome Sequence of a Sporulating and Motile Strain of Lachnotalea glycerini Isolated from Water in Quebec City, Canada.</title>
        <authorList>
            <person name="Maheux A.F."/>
            <person name="Boudreau D.K."/>
            <person name="Berube E."/>
            <person name="Boissinot M."/>
            <person name="Raymond F."/>
            <person name="Brodeur S."/>
            <person name="Corbeil J."/>
            <person name="Isabel S."/>
            <person name="Omar R.F."/>
            <person name="Bergeron M.G."/>
        </authorList>
    </citation>
    <scope>NUCLEOTIDE SEQUENCE [LARGE SCALE GENOMIC DNA]</scope>
    <source>
        <strain evidence="5 6">CCRI-19302</strain>
    </source>
</reference>
<dbReference type="PROSITE" id="PS51257">
    <property type="entry name" value="PROKAR_LIPOPROTEIN"/>
    <property type="match status" value="1"/>
</dbReference>
<accession>A0A371JGI1</accession>
<dbReference type="InterPro" id="IPR002491">
    <property type="entry name" value="ABC_transptr_periplasmic_BD"/>
</dbReference>
<dbReference type="Gene3D" id="1.20.58.2180">
    <property type="match status" value="1"/>
</dbReference>
<gene>
    <name evidence="5" type="ORF">CG710_007580</name>
</gene>
<dbReference type="InterPro" id="IPR050902">
    <property type="entry name" value="ABC_Transporter_SBP"/>
</dbReference>
<evidence type="ECO:0000313" key="5">
    <source>
        <dbReference type="EMBL" id="RDY31835.1"/>
    </source>
</evidence>
<dbReference type="SUPFAM" id="SSF53807">
    <property type="entry name" value="Helical backbone' metal receptor"/>
    <property type="match status" value="1"/>
</dbReference>
<feature type="region of interest" description="Disordered" evidence="2">
    <location>
        <begin position="27"/>
        <end position="65"/>
    </location>
</feature>
<evidence type="ECO:0000256" key="2">
    <source>
        <dbReference type="SAM" id="MobiDB-lite"/>
    </source>
</evidence>
<dbReference type="PANTHER" id="PTHR30535">
    <property type="entry name" value="VITAMIN B12-BINDING PROTEIN"/>
    <property type="match status" value="1"/>
</dbReference>
<evidence type="ECO:0000256" key="1">
    <source>
        <dbReference type="ARBA" id="ARBA00008814"/>
    </source>
</evidence>
<dbReference type="GO" id="GO:0071281">
    <property type="term" value="P:cellular response to iron ion"/>
    <property type="evidence" value="ECO:0007669"/>
    <property type="project" value="TreeGrafter"/>
</dbReference>
<dbReference type="Proteomes" id="UP000216411">
    <property type="component" value="Unassembled WGS sequence"/>
</dbReference>
<feature type="signal peptide" evidence="3">
    <location>
        <begin position="1"/>
        <end position="20"/>
    </location>
</feature>
<name>A0A371JGI1_9FIRM</name>
<dbReference type="OrthoDB" id="9787830at2"/>
<feature type="compositionally biased region" description="Basic and acidic residues" evidence="2">
    <location>
        <begin position="47"/>
        <end position="61"/>
    </location>
</feature>
<feature type="domain" description="Fe/B12 periplasmic-binding" evidence="4">
    <location>
        <begin position="88"/>
        <end position="354"/>
    </location>
</feature>
<protein>
    <submittedName>
        <fullName evidence="5">ABC transporter substrate-binding protein</fullName>
    </submittedName>
</protein>
<dbReference type="Pfam" id="PF01497">
    <property type="entry name" value="Peripla_BP_2"/>
    <property type="match status" value="1"/>
</dbReference>
<dbReference type="RefSeq" id="WP_094375683.1">
    <property type="nucleotide sequence ID" value="NZ_NOKA02000009.1"/>
</dbReference>
<feature type="compositionally biased region" description="Basic and acidic residues" evidence="2">
    <location>
        <begin position="27"/>
        <end position="38"/>
    </location>
</feature>
<organism evidence="5 6">
    <name type="scientific">Lachnotalea glycerini</name>
    <dbReference type="NCBI Taxonomy" id="1763509"/>
    <lineage>
        <taxon>Bacteria</taxon>
        <taxon>Bacillati</taxon>
        <taxon>Bacillota</taxon>
        <taxon>Clostridia</taxon>
        <taxon>Lachnospirales</taxon>
        <taxon>Lachnospiraceae</taxon>
        <taxon>Lachnotalea</taxon>
    </lineage>
</organism>
<keyword evidence="3" id="KW-0732">Signal</keyword>
<proteinExistence type="inferred from homology"/>
<evidence type="ECO:0000259" key="4">
    <source>
        <dbReference type="PROSITE" id="PS50983"/>
    </source>
</evidence>
<keyword evidence="6" id="KW-1185">Reference proteome</keyword>